<reference evidence="4" key="1">
    <citation type="submission" date="2016-10" db="EMBL/GenBank/DDBJ databases">
        <authorList>
            <person name="Varghese N."/>
            <person name="Submissions S."/>
        </authorList>
    </citation>
    <scope>NUCLEOTIDE SEQUENCE [LARGE SCALE GENOMIC DNA]</scope>
    <source>
        <strain evidence="4">CGMCC 1.7736</strain>
    </source>
</reference>
<evidence type="ECO:0000256" key="1">
    <source>
        <dbReference type="SAM" id="MobiDB-lite"/>
    </source>
</evidence>
<dbReference type="RefSeq" id="WP_177232524.1">
    <property type="nucleotide sequence ID" value="NZ_FOYT01000001.1"/>
</dbReference>
<keyword evidence="2" id="KW-0472">Membrane</keyword>
<accession>A0A1I6GAP8</accession>
<proteinExistence type="predicted"/>
<keyword evidence="2" id="KW-0812">Transmembrane</keyword>
<protein>
    <submittedName>
        <fullName evidence="3">Uncharacterized protein</fullName>
    </submittedName>
</protein>
<feature type="region of interest" description="Disordered" evidence="1">
    <location>
        <begin position="1"/>
        <end position="36"/>
    </location>
</feature>
<evidence type="ECO:0000313" key="4">
    <source>
        <dbReference type="Proteomes" id="UP000198531"/>
    </source>
</evidence>
<keyword evidence="4" id="KW-1185">Reference proteome</keyword>
<evidence type="ECO:0000256" key="2">
    <source>
        <dbReference type="SAM" id="Phobius"/>
    </source>
</evidence>
<sequence length="112" mass="10366">MPGADSPVDSATGAGSAVGVDSADDADSADDPESSGRWSLLGVGGVVSLCCLFAAPAATGAAAGTVAGGATAALGGGLVRILVSAAAVGCLGVVLRLRADSPACSDSTDCDA</sequence>
<dbReference type="EMBL" id="FOYT01000001">
    <property type="protein sequence ID" value="SFR39264.1"/>
    <property type="molecule type" value="Genomic_DNA"/>
</dbReference>
<feature type="compositionally biased region" description="Low complexity" evidence="1">
    <location>
        <begin position="8"/>
        <end position="21"/>
    </location>
</feature>
<dbReference type="STRING" id="553469.SAMN04487947_0839"/>
<feature type="compositionally biased region" description="Acidic residues" evidence="1">
    <location>
        <begin position="22"/>
        <end position="33"/>
    </location>
</feature>
<feature type="transmembrane region" description="Helical" evidence="2">
    <location>
        <begin position="78"/>
        <end position="97"/>
    </location>
</feature>
<evidence type="ECO:0000313" key="3">
    <source>
        <dbReference type="EMBL" id="SFR39264.1"/>
    </source>
</evidence>
<keyword evidence="2" id="KW-1133">Transmembrane helix</keyword>
<name>A0A1I6GAP8_9EURY</name>
<gene>
    <name evidence="3" type="ORF">SAMN04487947_0839</name>
</gene>
<organism evidence="3 4">
    <name type="scientific">Halogeometricum rufum</name>
    <dbReference type="NCBI Taxonomy" id="553469"/>
    <lineage>
        <taxon>Archaea</taxon>
        <taxon>Methanobacteriati</taxon>
        <taxon>Methanobacteriota</taxon>
        <taxon>Stenosarchaea group</taxon>
        <taxon>Halobacteria</taxon>
        <taxon>Halobacteriales</taxon>
        <taxon>Haloferacaceae</taxon>
        <taxon>Halogeometricum</taxon>
    </lineage>
</organism>
<feature type="transmembrane region" description="Helical" evidence="2">
    <location>
        <begin position="38"/>
        <end position="58"/>
    </location>
</feature>
<dbReference type="Proteomes" id="UP000198531">
    <property type="component" value="Unassembled WGS sequence"/>
</dbReference>
<dbReference type="AlphaFoldDB" id="A0A1I6GAP8"/>